<evidence type="ECO:0000256" key="2">
    <source>
        <dbReference type="SAM" id="SignalP"/>
    </source>
</evidence>
<reference evidence="4" key="1">
    <citation type="journal article" date="2023" name="Mol. Phylogenet. Evol.">
        <title>Genome-scale phylogeny and comparative genomics of the fungal order Sordariales.</title>
        <authorList>
            <person name="Hensen N."/>
            <person name="Bonometti L."/>
            <person name="Westerberg I."/>
            <person name="Brannstrom I.O."/>
            <person name="Guillou S."/>
            <person name="Cros-Aarteil S."/>
            <person name="Calhoun S."/>
            <person name="Haridas S."/>
            <person name="Kuo A."/>
            <person name="Mondo S."/>
            <person name="Pangilinan J."/>
            <person name="Riley R."/>
            <person name="LaButti K."/>
            <person name="Andreopoulos B."/>
            <person name="Lipzen A."/>
            <person name="Chen C."/>
            <person name="Yan M."/>
            <person name="Daum C."/>
            <person name="Ng V."/>
            <person name="Clum A."/>
            <person name="Steindorff A."/>
            <person name="Ohm R.A."/>
            <person name="Martin F."/>
            <person name="Silar P."/>
            <person name="Natvig D.O."/>
            <person name="Lalanne C."/>
            <person name="Gautier V."/>
            <person name="Ament-Velasquez S.L."/>
            <person name="Kruys A."/>
            <person name="Hutchinson M.I."/>
            <person name="Powell A.J."/>
            <person name="Barry K."/>
            <person name="Miller A.N."/>
            <person name="Grigoriev I.V."/>
            <person name="Debuchy R."/>
            <person name="Gladieux P."/>
            <person name="Hiltunen Thoren M."/>
            <person name="Johannesson H."/>
        </authorList>
    </citation>
    <scope>NUCLEOTIDE SEQUENCE [LARGE SCALE GENOMIC DNA]</scope>
    <source>
        <strain evidence="4">CBS 340.73</strain>
    </source>
</reference>
<comment type="caution">
    <text evidence="3">The sequence shown here is derived from an EMBL/GenBank/DDBJ whole genome shotgun (WGS) entry which is preliminary data.</text>
</comment>
<dbReference type="Proteomes" id="UP001303473">
    <property type="component" value="Unassembled WGS sequence"/>
</dbReference>
<feature type="region of interest" description="Disordered" evidence="1">
    <location>
        <begin position="116"/>
        <end position="152"/>
    </location>
</feature>
<dbReference type="EMBL" id="MU853776">
    <property type="protein sequence ID" value="KAK3942133.1"/>
    <property type="molecule type" value="Genomic_DNA"/>
</dbReference>
<protein>
    <submittedName>
        <fullName evidence="3">Uncharacterized protein</fullName>
    </submittedName>
</protein>
<sequence length="187" mass="19417">MQLPIIFFTILAGGALLANAQEQKTPSRLPYVVRKQLMSCEQTYGTGSVRCGDESSTFCYNPTLGQTCCKVDNGYCDAGTYCAPAAGYCCLEDEDLATCAKIAGFELPVNATLSDPAANSTSTTTTSFEQASVSATGPGVASGSGMLPGSTPSSSPFIQVSAAGRERWTLTRVTVGLGVIAVYMLSC</sequence>
<gene>
    <name evidence="3" type="ORF">QBC46DRAFT_380709</name>
</gene>
<feature type="signal peptide" evidence="2">
    <location>
        <begin position="1"/>
        <end position="20"/>
    </location>
</feature>
<feature type="chain" id="PRO_5043054956" evidence="2">
    <location>
        <begin position="21"/>
        <end position="187"/>
    </location>
</feature>
<name>A0AAN6NCA5_9PEZI</name>
<evidence type="ECO:0000256" key="1">
    <source>
        <dbReference type="SAM" id="MobiDB-lite"/>
    </source>
</evidence>
<keyword evidence="4" id="KW-1185">Reference proteome</keyword>
<proteinExistence type="predicted"/>
<evidence type="ECO:0000313" key="4">
    <source>
        <dbReference type="Proteomes" id="UP001303473"/>
    </source>
</evidence>
<organism evidence="3 4">
    <name type="scientific">Diplogelasinospora grovesii</name>
    <dbReference type="NCBI Taxonomy" id="303347"/>
    <lineage>
        <taxon>Eukaryota</taxon>
        <taxon>Fungi</taxon>
        <taxon>Dikarya</taxon>
        <taxon>Ascomycota</taxon>
        <taxon>Pezizomycotina</taxon>
        <taxon>Sordariomycetes</taxon>
        <taxon>Sordariomycetidae</taxon>
        <taxon>Sordariales</taxon>
        <taxon>Diplogelasinosporaceae</taxon>
        <taxon>Diplogelasinospora</taxon>
    </lineage>
</organism>
<dbReference type="AlphaFoldDB" id="A0AAN6NCA5"/>
<accession>A0AAN6NCA5</accession>
<keyword evidence="2" id="KW-0732">Signal</keyword>
<evidence type="ECO:0000313" key="3">
    <source>
        <dbReference type="EMBL" id="KAK3942133.1"/>
    </source>
</evidence>